<dbReference type="AlphaFoldDB" id="A0AAV4LMT3"/>
<dbReference type="GO" id="GO:0003723">
    <property type="term" value="F:RNA binding"/>
    <property type="evidence" value="ECO:0007669"/>
    <property type="project" value="UniProtKB-UniRule"/>
</dbReference>
<dbReference type="Proteomes" id="UP001497744">
    <property type="component" value="Unassembled WGS sequence"/>
</dbReference>
<dbReference type="PROSITE" id="PS50084">
    <property type="entry name" value="KH_TYPE_1"/>
    <property type="match status" value="1"/>
</dbReference>
<accession>A0AAV4LMT3</accession>
<evidence type="ECO:0000256" key="2">
    <source>
        <dbReference type="SAM" id="MobiDB-lite"/>
    </source>
</evidence>
<dbReference type="EMBL" id="BPLF01000001">
    <property type="protein sequence ID" value="GIX61115.1"/>
    <property type="molecule type" value="Genomic_DNA"/>
</dbReference>
<dbReference type="GeneID" id="94192598"/>
<reference evidence="3 4" key="1">
    <citation type="submission" date="2021-06" db="EMBL/GenBank/DDBJ databases">
        <title>Genome sequence of Babesia caballi.</title>
        <authorList>
            <person name="Yamagishi J."/>
            <person name="Kidaka T."/>
            <person name="Ochi A."/>
        </authorList>
    </citation>
    <scope>NUCLEOTIDE SEQUENCE [LARGE SCALE GENOMIC DNA]</scope>
    <source>
        <strain evidence="3">USDA-D6B2</strain>
    </source>
</reference>
<keyword evidence="1" id="KW-0694">RNA-binding</keyword>
<feature type="region of interest" description="Disordered" evidence="2">
    <location>
        <begin position="388"/>
        <end position="426"/>
    </location>
</feature>
<proteinExistence type="predicted"/>
<organism evidence="3 4">
    <name type="scientific">Babesia caballi</name>
    <dbReference type="NCBI Taxonomy" id="5871"/>
    <lineage>
        <taxon>Eukaryota</taxon>
        <taxon>Sar</taxon>
        <taxon>Alveolata</taxon>
        <taxon>Apicomplexa</taxon>
        <taxon>Aconoidasida</taxon>
        <taxon>Piroplasmida</taxon>
        <taxon>Babesiidae</taxon>
        <taxon>Babesia</taxon>
    </lineage>
</organism>
<evidence type="ECO:0000313" key="4">
    <source>
        <dbReference type="Proteomes" id="UP001497744"/>
    </source>
</evidence>
<feature type="compositionally biased region" description="Basic and acidic residues" evidence="2">
    <location>
        <begin position="398"/>
        <end position="415"/>
    </location>
</feature>
<sequence>MLHTFGGNLFNNSSTEGETMASKDLKFQTPVDLKFSHGEDDAHNRRRNALADGATLLGYSEQAPWRCGSTEMRRSEDSIYPDVLEDKRAAFEASLASLHDDSERSNSCAARNYFERNTSEVNANGTFELSGQYGNDSACFSRYRDVLRGATTMRTSSVSLENELINMVESAWKSSSPKRESAAQSKKGKNVYLKILATQLVSGTIIGRGGKGFNWFRRKSRVEDILLSMPWELYPKTDLRTMFLEGTTSAVVKATCIVADLMLSKYAAQHSAVVTQSDRMLVLVVLPLFAKSAMERIRDTFDPEIVSVTLFQSSAEYKEFVAVIKGIKSKVKALVGAIANSIAETIDLKDYCHVAYPGPDGFNPDMLPQKRAADATVPHDRWSGLEEGEIISQGNNGDCEKANNSDSPKKMRYSSDSDTQSEDVQPLELSETVHAFADVANAAVQQKNLQLNMATAAVVSESNPTINSYPVNLNILIPASKSADAMAITEASKCYVTTAPSEDPDTIVFSLSGSFEEAVAVVSLIVSVV</sequence>
<gene>
    <name evidence="3" type="ORF">BcabD6B2_05500</name>
</gene>
<evidence type="ECO:0000313" key="3">
    <source>
        <dbReference type="EMBL" id="GIX61115.1"/>
    </source>
</evidence>
<dbReference type="RefSeq" id="XP_067713186.1">
    <property type="nucleotide sequence ID" value="XM_067857085.1"/>
</dbReference>
<name>A0AAV4LMT3_BABCB</name>
<keyword evidence="4" id="KW-1185">Reference proteome</keyword>
<protein>
    <submittedName>
        <fullName evidence="3">RNA-binding protein Nova-1</fullName>
    </submittedName>
</protein>
<comment type="caution">
    <text evidence="3">The sequence shown here is derived from an EMBL/GenBank/DDBJ whole genome shotgun (WGS) entry which is preliminary data.</text>
</comment>
<evidence type="ECO:0000256" key="1">
    <source>
        <dbReference type="PROSITE-ProRule" id="PRU00117"/>
    </source>
</evidence>